<evidence type="ECO:0000313" key="2">
    <source>
        <dbReference type="EMBL" id="CAF1625219.1"/>
    </source>
</evidence>
<dbReference type="EMBL" id="CAJNOQ010041895">
    <property type="protein sequence ID" value="CAF1625219.1"/>
    <property type="molecule type" value="Genomic_DNA"/>
</dbReference>
<dbReference type="InterPro" id="IPR032675">
    <property type="entry name" value="LRR_dom_sf"/>
</dbReference>
<dbReference type="OrthoDB" id="120976at2759"/>
<dbReference type="PANTHER" id="PTHR24114">
    <property type="entry name" value="LEUCINE RICH REPEAT FAMILY PROTEIN"/>
    <property type="match status" value="1"/>
</dbReference>
<dbReference type="EMBL" id="CAJOBA010008359">
    <property type="protein sequence ID" value="CAF3826530.1"/>
    <property type="molecule type" value="Genomic_DNA"/>
</dbReference>
<dbReference type="AlphaFoldDB" id="A0A816CJ85"/>
<accession>A0A816CJ85</accession>
<dbReference type="InterPro" id="IPR052394">
    <property type="entry name" value="LRR-containing"/>
</dbReference>
<dbReference type="Gene3D" id="3.80.10.10">
    <property type="entry name" value="Ribonuclease Inhibitor"/>
    <property type="match status" value="1"/>
</dbReference>
<dbReference type="Proteomes" id="UP000681722">
    <property type="component" value="Unassembled WGS sequence"/>
</dbReference>
<reference evidence="2" key="1">
    <citation type="submission" date="2021-02" db="EMBL/GenBank/DDBJ databases">
        <authorList>
            <person name="Nowell W R."/>
        </authorList>
    </citation>
    <scope>NUCLEOTIDE SEQUENCE</scope>
</reference>
<protein>
    <submittedName>
        <fullName evidence="2">Uncharacterized protein</fullName>
    </submittedName>
</protein>
<name>A0A816CJ85_9BILA</name>
<dbReference type="InterPro" id="IPR001611">
    <property type="entry name" value="Leu-rich_rpt"/>
</dbReference>
<evidence type="ECO:0000313" key="3">
    <source>
        <dbReference type="EMBL" id="CAF3826530.1"/>
    </source>
</evidence>
<keyword evidence="5" id="KW-1185">Reference proteome</keyword>
<dbReference type="Proteomes" id="UP000663829">
    <property type="component" value="Unassembled WGS sequence"/>
</dbReference>
<gene>
    <name evidence="2" type="ORF">GPM918_LOCUS43992</name>
    <name evidence="1" type="ORF">OVA965_LOCUS17420</name>
    <name evidence="4" type="ORF">SRO942_LOCUS45660</name>
    <name evidence="3" type="ORF">TMI583_LOCUS17426</name>
</gene>
<dbReference type="PANTHER" id="PTHR24114:SF50">
    <property type="entry name" value="RNI-LIKE PROTEIN"/>
    <property type="match status" value="1"/>
</dbReference>
<sequence>MLQVSPEFVGASQVTRVGRINPEEGKSRIFDRPDLLNNQTRLILSADMKPKRLIRSASRPISAGQNLNRINSASTAILEDDLDEEGEELDRDGDDGSELDDVGGTTLHRQHSAQIDYDTDIEQEREPLRDFSCKGLYLEECRKYGVIPSTHYLRNLNSESLIIRYYGMKPINVKVMVPSLKINTSITKLDMNENGLGSRGAIYIAQLIKDNEYITDLNLSNNDIGVQGKTLLSIKNFLT</sequence>
<dbReference type="Proteomes" id="UP000677228">
    <property type="component" value="Unassembled WGS sequence"/>
</dbReference>
<dbReference type="EMBL" id="CAJNOK010008347">
    <property type="protein sequence ID" value="CAF1061120.1"/>
    <property type="molecule type" value="Genomic_DNA"/>
</dbReference>
<dbReference type="Proteomes" id="UP000682733">
    <property type="component" value="Unassembled WGS sequence"/>
</dbReference>
<comment type="caution">
    <text evidence="2">The sequence shown here is derived from an EMBL/GenBank/DDBJ whole genome shotgun (WGS) entry which is preliminary data.</text>
</comment>
<dbReference type="SMART" id="SM00368">
    <property type="entry name" value="LRR_RI"/>
    <property type="match status" value="2"/>
</dbReference>
<proteinExistence type="predicted"/>
<evidence type="ECO:0000313" key="5">
    <source>
        <dbReference type="Proteomes" id="UP000663829"/>
    </source>
</evidence>
<evidence type="ECO:0000313" key="1">
    <source>
        <dbReference type="EMBL" id="CAF1061120.1"/>
    </source>
</evidence>
<dbReference type="EMBL" id="CAJOBC010109328">
    <property type="protein sequence ID" value="CAF4518628.1"/>
    <property type="molecule type" value="Genomic_DNA"/>
</dbReference>
<evidence type="ECO:0000313" key="4">
    <source>
        <dbReference type="EMBL" id="CAF4518628.1"/>
    </source>
</evidence>
<dbReference type="Pfam" id="PF13516">
    <property type="entry name" value="LRR_6"/>
    <property type="match status" value="2"/>
</dbReference>
<organism evidence="2 5">
    <name type="scientific">Didymodactylos carnosus</name>
    <dbReference type="NCBI Taxonomy" id="1234261"/>
    <lineage>
        <taxon>Eukaryota</taxon>
        <taxon>Metazoa</taxon>
        <taxon>Spiralia</taxon>
        <taxon>Gnathifera</taxon>
        <taxon>Rotifera</taxon>
        <taxon>Eurotatoria</taxon>
        <taxon>Bdelloidea</taxon>
        <taxon>Philodinida</taxon>
        <taxon>Philodinidae</taxon>
        <taxon>Didymodactylos</taxon>
    </lineage>
</organism>
<dbReference type="SUPFAM" id="SSF52047">
    <property type="entry name" value="RNI-like"/>
    <property type="match status" value="1"/>
</dbReference>